<keyword evidence="2" id="KW-1185">Reference proteome</keyword>
<organism evidence="1 2">
    <name type="scientific">Dolichospermum flos-aquae UHCC 0037</name>
    <dbReference type="NCBI Taxonomy" id="2590026"/>
    <lineage>
        <taxon>Bacteria</taxon>
        <taxon>Bacillati</taxon>
        <taxon>Cyanobacteriota</taxon>
        <taxon>Cyanophyceae</taxon>
        <taxon>Nostocales</taxon>
        <taxon>Aphanizomenonaceae</taxon>
        <taxon>Dolichospermum</taxon>
    </lineage>
</organism>
<reference evidence="2" key="1">
    <citation type="journal article" date="2020" name="Toxins">
        <title>Phylogenomic Analysis of Secondary Metabolism in the Toxic Cyanobacterial Genera Anabaena, Dolichospermum and Aphanizomenon.</title>
        <authorList>
            <person name="Oesterholm J."/>
            <person name="Popin R.V."/>
            <person name="Fewer D.P."/>
            <person name="Sivonen K."/>
        </authorList>
    </citation>
    <scope>NUCLEOTIDE SEQUENCE [LARGE SCALE GENOMIC DNA]</scope>
    <source>
        <strain evidence="2">UHCC 0037</strain>
    </source>
</reference>
<protein>
    <submittedName>
        <fullName evidence="1">Formylglycine-generating enzyme family protein</fullName>
    </submittedName>
</protein>
<dbReference type="EMBL" id="VILF01000002">
    <property type="protein sequence ID" value="MTJ43258.1"/>
    <property type="molecule type" value="Genomic_DNA"/>
</dbReference>
<proteinExistence type="predicted"/>
<evidence type="ECO:0000313" key="1">
    <source>
        <dbReference type="EMBL" id="MTJ43258.1"/>
    </source>
</evidence>
<accession>A0ACC7S426</accession>
<evidence type="ECO:0000313" key="2">
    <source>
        <dbReference type="Proteomes" id="UP001517388"/>
    </source>
</evidence>
<comment type="caution">
    <text evidence="1">The sequence shown here is derived from an EMBL/GenBank/DDBJ whole genome shotgun (WGS) entry which is preliminary data.</text>
</comment>
<dbReference type="Proteomes" id="UP001517388">
    <property type="component" value="Unassembled WGS sequence"/>
</dbReference>
<name>A0ACC7S426_DOLFA</name>
<sequence length="236" mass="26581">MVQIPGGKFLMGSPESEEGRESDESPQHEVTVPGFFMGRYEVTQAQYQAIMGSNPSNFKGDSFWFNTNQRPVETVSWDDAVKFCQVLSQKTGKNYRLPSEAEWEYACRAGTTTPFYFGDNIRSITTDLVNCRGVDGYRGETTDVGNFPPNAFGLYDMHGNVREWCEDDQYGNYTNTPIDGSAWTSQNGNRKVLRGGSWLNRPEDCRSAYRGNGYFDEDGYLFNIGFRVVCTGAARN</sequence>
<gene>
    <name evidence="1" type="ORF">FJR39_08545</name>
</gene>